<reference evidence="1" key="2">
    <citation type="journal article" date="2014" name="ISME J.">
        <title>Microbial stratification in low pH oxic and suboxic macroscopic growths along an acid mine drainage.</title>
        <authorList>
            <person name="Mendez-Garcia C."/>
            <person name="Mesa V."/>
            <person name="Sprenger R.R."/>
            <person name="Richter M."/>
            <person name="Diez M.S."/>
            <person name="Solano J."/>
            <person name="Bargiela R."/>
            <person name="Golyshina O.V."/>
            <person name="Manteca A."/>
            <person name="Ramos J.L."/>
            <person name="Gallego J.R."/>
            <person name="Llorente I."/>
            <person name="Martins Dos Santos V.A."/>
            <person name="Jensen O.N."/>
            <person name="Pelaez A.I."/>
            <person name="Sanchez J."/>
            <person name="Ferrer M."/>
        </authorList>
    </citation>
    <scope>NUCLEOTIDE SEQUENCE</scope>
</reference>
<gene>
    <name evidence="1" type="ORF">B1A_14018</name>
</gene>
<evidence type="ECO:0000313" key="1">
    <source>
        <dbReference type="EMBL" id="EQD48515.1"/>
    </source>
</evidence>
<dbReference type="PANTHER" id="PTHR43657:SF1">
    <property type="entry name" value="ALTERED INHERITANCE OF MITOCHONDRIA PROTEIN 24, MITOCHONDRIAL"/>
    <property type="match status" value="1"/>
</dbReference>
<feature type="non-terminal residue" evidence="1">
    <location>
        <position position="1"/>
    </location>
</feature>
<dbReference type="SUPFAM" id="SSF51219">
    <property type="entry name" value="TRAP-like"/>
    <property type="match status" value="1"/>
</dbReference>
<dbReference type="InterPro" id="IPR036983">
    <property type="entry name" value="AIM24_sf"/>
</dbReference>
<dbReference type="EMBL" id="AUZX01010277">
    <property type="protein sequence ID" value="EQD48515.1"/>
    <property type="molecule type" value="Genomic_DNA"/>
</dbReference>
<dbReference type="AlphaFoldDB" id="T1B2D5"/>
<dbReference type="InterPro" id="IPR016031">
    <property type="entry name" value="Trp_RNA-bd_attenuator-like_dom"/>
</dbReference>
<comment type="caution">
    <text evidence="1">The sequence shown here is derived from an EMBL/GenBank/DDBJ whole genome shotgun (WGS) entry which is preliminary data.</text>
</comment>
<protein>
    <recommendedName>
        <fullName evidence="2">Protein containing DUF124</fullName>
    </recommendedName>
</protein>
<dbReference type="Gene3D" id="3.60.160.10">
    <property type="entry name" value="Mitochondrial biogenesis AIM24"/>
    <property type="match status" value="1"/>
</dbReference>
<dbReference type="PANTHER" id="PTHR43657">
    <property type="entry name" value="TRYPTOPHAN RNA-BINDING ATTENUATOR PROTEIN-LIKE PROTEIN"/>
    <property type="match status" value="1"/>
</dbReference>
<evidence type="ECO:0008006" key="2">
    <source>
        <dbReference type="Google" id="ProtNLM"/>
    </source>
</evidence>
<accession>T1B2D5</accession>
<proteinExistence type="predicted"/>
<sequence>ELDGSVGWLTEKDALIAAEGSVEFDIAFAGLRTGRRGGAGFVLEKFTGTGTLLIAAAGNFIEVNPAKYGGKIQVHAGCLVAFQDTVRYSVEYIGGFSAQTAMTAMFGGEGINLATLEGDGAVILQSVNLHGLAESLERLIGEPGNDKGRAGVGGLFG</sequence>
<reference evidence="1" key="1">
    <citation type="submission" date="2013-08" db="EMBL/GenBank/DDBJ databases">
        <authorList>
            <person name="Mendez C."/>
            <person name="Richter M."/>
            <person name="Ferrer M."/>
            <person name="Sanchez J."/>
        </authorList>
    </citation>
    <scope>NUCLEOTIDE SEQUENCE</scope>
</reference>
<dbReference type="InterPro" id="IPR002838">
    <property type="entry name" value="AIM24"/>
</dbReference>
<name>T1B2D5_9ZZZZ</name>
<dbReference type="Pfam" id="PF01987">
    <property type="entry name" value="AIM24"/>
    <property type="match status" value="1"/>
</dbReference>
<organism evidence="1">
    <name type="scientific">mine drainage metagenome</name>
    <dbReference type="NCBI Taxonomy" id="410659"/>
    <lineage>
        <taxon>unclassified sequences</taxon>
        <taxon>metagenomes</taxon>
        <taxon>ecological metagenomes</taxon>
    </lineage>
</organism>